<dbReference type="AlphaFoldDB" id="A0A9Q0JUZ1"/>
<evidence type="ECO:0000256" key="1">
    <source>
        <dbReference type="SAM" id="Coils"/>
    </source>
</evidence>
<evidence type="ECO:0000313" key="4">
    <source>
        <dbReference type="Proteomes" id="UP001141806"/>
    </source>
</evidence>
<gene>
    <name evidence="3" type="ORF">NE237_028075</name>
</gene>
<dbReference type="OrthoDB" id="993453at2759"/>
<accession>A0A9Q0JUZ1</accession>
<name>A0A9Q0JUZ1_9MAGN</name>
<protein>
    <submittedName>
        <fullName evidence="3">Uncharacterized protein</fullName>
    </submittedName>
</protein>
<evidence type="ECO:0000313" key="3">
    <source>
        <dbReference type="EMBL" id="KAJ4951243.1"/>
    </source>
</evidence>
<dbReference type="EMBL" id="JAMYWD010000012">
    <property type="protein sequence ID" value="KAJ4951243.1"/>
    <property type="molecule type" value="Genomic_DNA"/>
</dbReference>
<sequence>MLKKMKRVAKDSSPSYMVDEEARARFKHQSLMQDYQELLNDTEAIRSRLQRAKQKRSTLKAEVRFLRRRYKHLVVVQSSSTQAEPHPPRLTNSEIRGEPLAERSYREKQAILPNHSVSEKRSYRAKESQLPNHSVFDLNQVSRGEDDEEFHVLAPVGMEKLPKNYLGSIGGGDEHPTDLNLPVCREIGKGSSRPGKRKITWSDQVALRV</sequence>
<dbReference type="PANTHER" id="PTHR34807:SF3">
    <property type="entry name" value="OS08G0270800 PROTEIN"/>
    <property type="match status" value="1"/>
</dbReference>
<reference evidence="3" key="1">
    <citation type="journal article" date="2023" name="Plant J.">
        <title>The genome of the king protea, Protea cynaroides.</title>
        <authorList>
            <person name="Chang J."/>
            <person name="Duong T.A."/>
            <person name="Schoeman C."/>
            <person name="Ma X."/>
            <person name="Roodt D."/>
            <person name="Barker N."/>
            <person name="Li Z."/>
            <person name="Van de Peer Y."/>
            <person name="Mizrachi E."/>
        </authorList>
    </citation>
    <scope>NUCLEOTIDE SEQUENCE</scope>
    <source>
        <tissue evidence="3">Young leaves</tissue>
    </source>
</reference>
<proteinExistence type="predicted"/>
<feature type="region of interest" description="Disordered" evidence="2">
    <location>
        <begin position="77"/>
        <end position="98"/>
    </location>
</feature>
<dbReference type="Proteomes" id="UP001141806">
    <property type="component" value="Unassembled WGS sequence"/>
</dbReference>
<keyword evidence="1" id="KW-0175">Coiled coil</keyword>
<organism evidence="3 4">
    <name type="scientific">Protea cynaroides</name>
    <dbReference type="NCBI Taxonomy" id="273540"/>
    <lineage>
        <taxon>Eukaryota</taxon>
        <taxon>Viridiplantae</taxon>
        <taxon>Streptophyta</taxon>
        <taxon>Embryophyta</taxon>
        <taxon>Tracheophyta</taxon>
        <taxon>Spermatophyta</taxon>
        <taxon>Magnoliopsida</taxon>
        <taxon>Proteales</taxon>
        <taxon>Proteaceae</taxon>
        <taxon>Protea</taxon>
    </lineage>
</organism>
<evidence type="ECO:0000256" key="2">
    <source>
        <dbReference type="SAM" id="MobiDB-lite"/>
    </source>
</evidence>
<keyword evidence="4" id="KW-1185">Reference proteome</keyword>
<dbReference type="PANTHER" id="PTHR34807">
    <property type="entry name" value="OS08G0270800 PROTEIN"/>
    <property type="match status" value="1"/>
</dbReference>
<feature type="coiled-coil region" evidence="1">
    <location>
        <begin position="32"/>
        <end position="69"/>
    </location>
</feature>
<comment type="caution">
    <text evidence="3">The sequence shown here is derived from an EMBL/GenBank/DDBJ whole genome shotgun (WGS) entry which is preliminary data.</text>
</comment>